<evidence type="ECO:0000256" key="1">
    <source>
        <dbReference type="SAM" id="Phobius"/>
    </source>
</evidence>
<evidence type="ECO:0000313" key="4">
    <source>
        <dbReference type="WBParaSite" id="ACRNAN_scaffold14729.g32595.t1"/>
    </source>
</evidence>
<reference evidence="4" key="1">
    <citation type="submission" date="2022-11" db="UniProtKB">
        <authorList>
            <consortium name="WormBaseParasite"/>
        </authorList>
    </citation>
    <scope>IDENTIFICATION</scope>
</reference>
<keyword evidence="1" id="KW-1133">Transmembrane helix</keyword>
<keyword evidence="3" id="KW-1185">Reference proteome</keyword>
<evidence type="ECO:0000313" key="3">
    <source>
        <dbReference type="Proteomes" id="UP000887540"/>
    </source>
</evidence>
<feature type="signal peptide" evidence="2">
    <location>
        <begin position="1"/>
        <end position="20"/>
    </location>
</feature>
<dbReference type="AlphaFoldDB" id="A0A914CWZ6"/>
<dbReference type="Proteomes" id="UP000887540">
    <property type="component" value="Unplaced"/>
</dbReference>
<accession>A0A914CWZ6</accession>
<keyword evidence="2" id="KW-0732">Signal</keyword>
<proteinExistence type="predicted"/>
<sequence>MKTAIVFLLVVALIAITIDATTPKEEHVNSRMKKGAPIEDPIIVESFKNLSAMKTAIVFLLVVALIAITIDAATPKEEHVNSRMKKGAPIEDPIGARVARALNCCTDCQGCAGSFSHSIDDGCPVGSIESQC</sequence>
<feature type="transmembrane region" description="Helical" evidence="1">
    <location>
        <begin position="56"/>
        <end position="74"/>
    </location>
</feature>
<keyword evidence="1" id="KW-0472">Membrane</keyword>
<keyword evidence="1" id="KW-0812">Transmembrane</keyword>
<feature type="chain" id="PRO_5036904687" evidence="2">
    <location>
        <begin position="21"/>
        <end position="132"/>
    </location>
</feature>
<evidence type="ECO:0000256" key="2">
    <source>
        <dbReference type="SAM" id="SignalP"/>
    </source>
</evidence>
<dbReference type="WBParaSite" id="ACRNAN_scaffold14729.g32595.t1">
    <property type="protein sequence ID" value="ACRNAN_scaffold14729.g32595.t1"/>
    <property type="gene ID" value="ACRNAN_scaffold14729.g32595"/>
</dbReference>
<protein>
    <submittedName>
        <fullName evidence="4">Uncharacterized protein</fullName>
    </submittedName>
</protein>
<name>A0A914CWZ6_9BILA</name>
<organism evidence="3 4">
    <name type="scientific">Acrobeloides nanus</name>
    <dbReference type="NCBI Taxonomy" id="290746"/>
    <lineage>
        <taxon>Eukaryota</taxon>
        <taxon>Metazoa</taxon>
        <taxon>Ecdysozoa</taxon>
        <taxon>Nematoda</taxon>
        <taxon>Chromadorea</taxon>
        <taxon>Rhabditida</taxon>
        <taxon>Tylenchina</taxon>
        <taxon>Cephalobomorpha</taxon>
        <taxon>Cephaloboidea</taxon>
        <taxon>Cephalobidae</taxon>
        <taxon>Acrobeloides</taxon>
    </lineage>
</organism>